<feature type="region of interest" description="Disordered" evidence="1">
    <location>
        <begin position="228"/>
        <end position="260"/>
    </location>
</feature>
<protein>
    <submittedName>
        <fullName evidence="2">Uncharacterized protein</fullName>
    </submittedName>
</protein>
<comment type="caution">
    <text evidence="2">The sequence shown here is derived from an EMBL/GenBank/DDBJ whole genome shotgun (WGS) entry which is preliminary data.</text>
</comment>
<feature type="compositionally biased region" description="Pro residues" evidence="1">
    <location>
        <begin position="233"/>
        <end position="246"/>
    </location>
</feature>
<name>A0ABW0H8N1_9HYPH</name>
<proteinExistence type="predicted"/>
<reference evidence="3" key="1">
    <citation type="journal article" date="2019" name="Int. J. Syst. Evol. Microbiol.">
        <title>The Global Catalogue of Microorganisms (GCM) 10K type strain sequencing project: providing services to taxonomists for standard genome sequencing and annotation.</title>
        <authorList>
            <consortium name="The Broad Institute Genomics Platform"/>
            <consortium name="The Broad Institute Genome Sequencing Center for Infectious Disease"/>
            <person name="Wu L."/>
            <person name="Ma J."/>
        </authorList>
    </citation>
    <scope>NUCLEOTIDE SEQUENCE [LARGE SCALE GENOMIC DNA]</scope>
    <source>
        <strain evidence="3">CGMCC 1.16326</strain>
    </source>
</reference>
<sequence>MALRLAVKAALAPYWPEGETVSWPTLAGNRYFDSRFDLLDGRGGERTPLVVFAAEAVEGDAFSSQNGATADRGFDLTARLVISAQITSRQTFEGEDGEVFEAEAADLLDQEMADRLALLPDQIWLVIEADPLVRKLRRRIIKLDAEPYPSTETGEKLAVLATSYFAAPLDDGEKALQLVVDWLPALSPERKRAEFALAGMASTRAFLTAAKQRRAGFAPAPFKLEGVAQGVSPAPPAPTDPPPPADNPIAITLDPKEPLP</sequence>
<dbReference type="EMBL" id="JBHSLV010000007">
    <property type="protein sequence ID" value="MFC5391624.1"/>
    <property type="molecule type" value="Genomic_DNA"/>
</dbReference>
<evidence type="ECO:0000256" key="1">
    <source>
        <dbReference type="SAM" id="MobiDB-lite"/>
    </source>
</evidence>
<evidence type="ECO:0000313" key="3">
    <source>
        <dbReference type="Proteomes" id="UP001596104"/>
    </source>
</evidence>
<dbReference type="RefSeq" id="WP_377006427.1">
    <property type="nucleotide sequence ID" value="NZ_JBHSLV010000007.1"/>
</dbReference>
<organism evidence="2 3">
    <name type="scientific">Bosea vestrisii</name>
    <dbReference type="NCBI Taxonomy" id="151416"/>
    <lineage>
        <taxon>Bacteria</taxon>
        <taxon>Pseudomonadati</taxon>
        <taxon>Pseudomonadota</taxon>
        <taxon>Alphaproteobacteria</taxon>
        <taxon>Hyphomicrobiales</taxon>
        <taxon>Boseaceae</taxon>
        <taxon>Bosea</taxon>
    </lineage>
</organism>
<gene>
    <name evidence="2" type="ORF">ACFPPC_03095</name>
</gene>
<keyword evidence="3" id="KW-1185">Reference proteome</keyword>
<dbReference type="Proteomes" id="UP001596104">
    <property type="component" value="Unassembled WGS sequence"/>
</dbReference>
<evidence type="ECO:0000313" key="2">
    <source>
        <dbReference type="EMBL" id="MFC5391624.1"/>
    </source>
</evidence>
<accession>A0ABW0H8N1</accession>